<dbReference type="InterPro" id="IPR002052">
    <property type="entry name" value="DNA_methylase_N6_adenine_CS"/>
</dbReference>
<comment type="similarity">
    <text evidence="1">Belongs to the N(4)/N(6)-methyltransferase family.</text>
</comment>
<evidence type="ECO:0000256" key="5">
    <source>
        <dbReference type="ARBA" id="ARBA00022747"/>
    </source>
</evidence>
<feature type="domain" description="DNA methylase N-4/N-6" evidence="6">
    <location>
        <begin position="112"/>
        <end position="423"/>
    </location>
</feature>
<evidence type="ECO:0000256" key="1">
    <source>
        <dbReference type="ARBA" id="ARBA00006594"/>
    </source>
</evidence>
<dbReference type="GO" id="GO:0003677">
    <property type="term" value="F:DNA binding"/>
    <property type="evidence" value="ECO:0007669"/>
    <property type="project" value="InterPro"/>
</dbReference>
<keyword evidence="5" id="KW-0680">Restriction system</keyword>
<name>A0A3M8CVJ5_9BACL</name>
<accession>A0A3M8CVJ5</accession>
<evidence type="ECO:0000313" key="7">
    <source>
        <dbReference type="EMBL" id="RNB79638.1"/>
    </source>
</evidence>
<dbReference type="GO" id="GO:0032259">
    <property type="term" value="P:methylation"/>
    <property type="evidence" value="ECO:0007669"/>
    <property type="project" value="UniProtKB-KW"/>
</dbReference>
<evidence type="ECO:0000256" key="2">
    <source>
        <dbReference type="ARBA" id="ARBA00022603"/>
    </source>
</evidence>
<dbReference type="Gene3D" id="3.40.50.150">
    <property type="entry name" value="Vaccinia Virus protein VP39"/>
    <property type="match status" value="1"/>
</dbReference>
<dbReference type="AlphaFoldDB" id="A0A3M8CVJ5"/>
<keyword evidence="4" id="KW-0949">S-adenosyl-L-methionine</keyword>
<dbReference type="InterPro" id="IPR029063">
    <property type="entry name" value="SAM-dependent_MTases_sf"/>
</dbReference>
<dbReference type="InterPro" id="IPR002941">
    <property type="entry name" value="DNA_methylase_N4/N6"/>
</dbReference>
<evidence type="ECO:0000256" key="3">
    <source>
        <dbReference type="ARBA" id="ARBA00022679"/>
    </source>
</evidence>
<organism evidence="7 8">
    <name type="scientific">Brevibacillus fluminis</name>
    <dbReference type="NCBI Taxonomy" id="511487"/>
    <lineage>
        <taxon>Bacteria</taxon>
        <taxon>Bacillati</taxon>
        <taxon>Bacillota</taxon>
        <taxon>Bacilli</taxon>
        <taxon>Bacillales</taxon>
        <taxon>Paenibacillaceae</taxon>
        <taxon>Brevibacillus</taxon>
    </lineage>
</organism>
<sequence length="609" mass="68683">MVDRLQLSAGEVLASRIAQLKELFPEAVSEGRIDWERLMQLAGEQGDAGAERYGLGWAGKKDAVRTLQIPSVATLLPHPDQSLRFDTTKNLVIEGDNLEVLKLLQKSYYGKVKMIYIDPPYNTGNDFIYADNYRDSLRDYLRYTGQADEEGNPLAARADKSGRYHSNWLSMMYPRLFLARNLLTDDGVIFISIDEIEHAKLRLLCDEIFGEENHVADFVWQKKKGGGNDSKYVAVEHEYIVMYAKNEGHLHELFEPYKPEYLARYREEDEHGRYYWDTFKRKSGKQYYPIECPDGTVLSHDELGQPISWLRSEARFRDDLAKGEVRFVQTHNGWSVQFKQRLPQGKKPRSLFLEESVLTQQGTTSDGSNELLHLFRQELFPNPKPVSLISHLLGFSVGKDDLILDFFAGSGTTGHAVMALNKQDGGNRRFLLVQLPEATGRDDFATISAITRERLRRAADMMDQEDGGEGQDRGFKAFSLASSNFKIWDSAKAAQTEEELADQLRLFADHVAAERTAEDMLYEILLKAGIELTTSIYAETVGGKTIYVIGEGDLLVYVESEIGSEQVGAIIARKPAQVICLDEAFGGNDSLKTNAALEMKSHGIAFRTV</sequence>
<keyword evidence="2 7" id="KW-0489">Methyltransferase</keyword>
<keyword evidence="3 7" id="KW-0808">Transferase</keyword>
<gene>
    <name evidence="7" type="ORF">EDM56_29425</name>
</gene>
<dbReference type="GO" id="GO:0009307">
    <property type="term" value="P:DNA restriction-modification system"/>
    <property type="evidence" value="ECO:0007669"/>
    <property type="project" value="UniProtKB-KW"/>
</dbReference>
<dbReference type="SUPFAM" id="SSF53335">
    <property type="entry name" value="S-adenosyl-L-methionine-dependent methyltransferases"/>
    <property type="match status" value="1"/>
</dbReference>
<evidence type="ECO:0000259" key="6">
    <source>
        <dbReference type="Pfam" id="PF01555"/>
    </source>
</evidence>
<protein>
    <submittedName>
        <fullName evidence="7">Site-specific DNA-methyltransferase</fullName>
    </submittedName>
</protein>
<dbReference type="EMBL" id="RHHQ01000028">
    <property type="protein sequence ID" value="RNB79638.1"/>
    <property type="molecule type" value="Genomic_DNA"/>
</dbReference>
<reference evidence="7 8" key="1">
    <citation type="submission" date="2018-10" db="EMBL/GenBank/DDBJ databases">
        <title>Phylogenomics of Brevibacillus.</title>
        <authorList>
            <person name="Dunlap C."/>
        </authorList>
    </citation>
    <scope>NUCLEOTIDE SEQUENCE [LARGE SCALE GENOMIC DNA]</scope>
    <source>
        <strain evidence="7 8">JCM 15716</strain>
    </source>
</reference>
<dbReference type="OrthoDB" id="9800801at2"/>
<dbReference type="InterPro" id="IPR002295">
    <property type="entry name" value="N4/N6-MTase_EcoPI_Mod-like"/>
</dbReference>
<dbReference type="GO" id="GO:0008170">
    <property type="term" value="F:N-methyltransferase activity"/>
    <property type="evidence" value="ECO:0007669"/>
    <property type="project" value="InterPro"/>
</dbReference>
<evidence type="ECO:0000256" key="4">
    <source>
        <dbReference type="ARBA" id="ARBA00022691"/>
    </source>
</evidence>
<comment type="caution">
    <text evidence="7">The sequence shown here is derived from an EMBL/GenBank/DDBJ whole genome shotgun (WGS) entry which is preliminary data.</text>
</comment>
<dbReference type="PROSITE" id="PS00092">
    <property type="entry name" value="N6_MTASE"/>
    <property type="match status" value="1"/>
</dbReference>
<proteinExistence type="inferred from homology"/>
<evidence type="ECO:0000313" key="8">
    <source>
        <dbReference type="Proteomes" id="UP000271031"/>
    </source>
</evidence>
<dbReference type="Pfam" id="PF01555">
    <property type="entry name" value="N6_N4_Mtase"/>
    <property type="match status" value="1"/>
</dbReference>
<dbReference type="Proteomes" id="UP000271031">
    <property type="component" value="Unassembled WGS sequence"/>
</dbReference>
<keyword evidence="8" id="KW-1185">Reference proteome</keyword>
<dbReference type="PRINTS" id="PR00506">
    <property type="entry name" value="D21N6MTFRASE"/>
</dbReference>
<dbReference type="RefSeq" id="WP_122921488.1">
    <property type="nucleotide sequence ID" value="NZ_RHHQ01000028.1"/>
</dbReference>
<dbReference type="PIRSF" id="PIRSF015855">
    <property type="entry name" value="TypeIII_Mtase_mKpnI"/>
    <property type="match status" value="1"/>
</dbReference>